<evidence type="ECO:0000313" key="3">
    <source>
        <dbReference type="Proteomes" id="UP000186817"/>
    </source>
</evidence>
<comment type="caution">
    <text evidence="2">The sequence shown here is derived from an EMBL/GenBank/DDBJ whole genome shotgun (WGS) entry which is preliminary data.</text>
</comment>
<sequence>MFWLAFNSFVARPVALFGQSVRSPGQFVRSDREVDQVGPITQSGQSGRPVRSVRWAGPFVRWPVQVRQSGRPVPFVRSRGRLLRNAVELDDELAGYINHSYQVQTAPPNSQEKMVLRHGVWYRLTFWHAAASQRPHGVSHGDLRADVRVSKGPGPVSPEAEALKARSDQEITTRRWAHWSPSRSETLRDVLTRLYSARKFGPHWADSVQAVHHRSSHEGLAMMFWGLASAEWCFASLVLGFLLVMEPYKLNLVMLADM</sequence>
<keyword evidence="3" id="KW-1185">Reference proteome</keyword>
<dbReference type="OrthoDB" id="408079at2759"/>
<dbReference type="EMBL" id="LSRX01000195">
    <property type="protein sequence ID" value="OLQ05040.1"/>
    <property type="molecule type" value="Genomic_DNA"/>
</dbReference>
<accession>A0A1Q9EC78</accession>
<keyword evidence="1" id="KW-1133">Transmembrane helix</keyword>
<keyword evidence="1" id="KW-0812">Transmembrane</keyword>
<reference evidence="2 3" key="1">
    <citation type="submission" date="2016-02" db="EMBL/GenBank/DDBJ databases">
        <title>Genome analysis of coral dinoflagellate symbionts highlights evolutionary adaptations to a symbiotic lifestyle.</title>
        <authorList>
            <person name="Aranda M."/>
            <person name="Li Y."/>
            <person name="Liew Y.J."/>
            <person name="Baumgarten S."/>
            <person name="Simakov O."/>
            <person name="Wilson M."/>
            <person name="Piel J."/>
            <person name="Ashoor H."/>
            <person name="Bougouffa S."/>
            <person name="Bajic V.B."/>
            <person name="Ryu T."/>
            <person name="Ravasi T."/>
            <person name="Bayer T."/>
            <person name="Micklem G."/>
            <person name="Kim H."/>
            <person name="Bhak J."/>
            <person name="Lajeunesse T.C."/>
            <person name="Voolstra C.R."/>
        </authorList>
    </citation>
    <scope>NUCLEOTIDE SEQUENCE [LARGE SCALE GENOMIC DNA]</scope>
    <source>
        <strain evidence="2 3">CCMP2467</strain>
    </source>
</reference>
<protein>
    <submittedName>
        <fullName evidence="2">Uncharacterized protein</fullName>
    </submittedName>
</protein>
<evidence type="ECO:0000313" key="2">
    <source>
        <dbReference type="EMBL" id="OLQ05040.1"/>
    </source>
</evidence>
<feature type="transmembrane region" description="Helical" evidence="1">
    <location>
        <begin position="222"/>
        <end position="244"/>
    </location>
</feature>
<dbReference type="Proteomes" id="UP000186817">
    <property type="component" value="Unassembled WGS sequence"/>
</dbReference>
<gene>
    <name evidence="2" type="ORF">AK812_SmicGene11805</name>
</gene>
<dbReference type="AlphaFoldDB" id="A0A1Q9EC78"/>
<organism evidence="2 3">
    <name type="scientific">Symbiodinium microadriaticum</name>
    <name type="common">Dinoflagellate</name>
    <name type="synonym">Zooxanthella microadriatica</name>
    <dbReference type="NCBI Taxonomy" id="2951"/>
    <lineage>
        <taxon>Eukaryota</taxon>
        <taxon>Sar</taxon>
        <taxon>Alveolata</taxon>
        <taxon>Dinophyceae</taxon>
        <taxon>Suessiales</taxon>
        <taxon>Symbiodiniaceae</taxon>
        <taxon>Symbiodinium</taxon>
    </lineage>
</organism>
<keyword evidence="1" id="KW-0472">Membrane</keyword>
<name>A0A1Q9EC78_SYMMI</name>
<proteinExistence type="predicted"/>
<evidence type="ECO:0000256" key="1">
    <source>
        <dbReference type="SAM" id="Phobius"/>
    </source>
</evidence>